<evidence type="ECO:0000256" key="9">
    <source>
        <dbReference type="PROSITE-ProRule" id="PRU01360"/>
    </source>
</evidence>
<dbReference type="InterPro" id="IPR037066">
    <property type="entry name" value="Plug_dom_sf"/>
</dbReference>
<evidence type="ECO:0000256" key="1">
    <source>
        <dbReference type="ARBA" id="ARBA00004571"/>
    </source>
</evidence>
<evidence type="ECO:0000256" key="5">
    <source>
        <dbReference type="ARBA" id="ARBA00022729"/>
    </source>
</evidence>
<keyword evidence="16" id="KW-1185">Reference proteome</keyword>
<comment type="subcellular location">
    <subcellularLocation>
        <location evidence="1 9">Cell outer membrane</location>
        <topology evidence="1 9">Multi-pass membrane protein</topology>
    </subcellularLocation>
</comment>
<keyword evidence="6 11" id="KW-0798">TonB box</keyword>
<evidence type="ECO:0000256" key="6">
    <source>
        <dbReference type="ARBA" id="ARBA00023077"/>
    </source>
</evidence>
<dbReference type="PANTHER" id="PTHR47234">
    <property type="match status" value="1"/>
</dbReference>
<dbReference type="PANTHER" id="PTHR47234:SF2">
    <property type="entry name" value="TONB-DEPENDENT RECEPTOR"/>
    <property type="match status" value="1"/>
</dbReference>
<dbReference type="Gene3D" id="2.170.130.10">
    <property type="entry name" value="TonB-dependent receptor, plug domain"/>
    <property type="match status" value="1"/>
</dbReference>
<comment type="similarity">
    <text evidence="9 11">Belongs to the TonB-dependent receptor family.</text>
</comment>
<dbReference type="Gene3D" id="2.40.170.20">
    <property type="entry name" value="TonB-dependent receptor, beta-barrel domain"/>
    <property type="match status" value="1"/>
</dbReference>
<dbReference type="Pfam" id="PF00593">
    <property type="entry name" value="TonB_dep_Rec_b-barrel"/>
    <property type="match status" value="1"/>
</dbReference>
<comment type="caution">
    <text evidence="15">The sequence shown here is derived from an EMBL/GenBank/DDBJ whole genome shotgun (WGS) entry which is preliminary data.</text>
</comment>
<evidence type="ECO:0000259" key="14">
    <source>
        <dbReference type="Pfam" id="PF07715"/>
    </source>
</evidence>
<keyword evidence="8 9" id="KW-0998">Cell outer membrane</keyword>
<evidence type="ECO:0000256" key="8">
    <source>
        <dbReference type="ARBA" id="ARBA00023237"/>
    </source>
</evidence>
<dbReference type="SUPFAM" id="SSF56935">
    <property type="entry name" value="Porins"/>
    <property type="match status" value="1"/>
</dbReference>
<keyword evidence="5 12" id="KW-0732">Signal</keyword>
<evidence type="ECO:0000256" key="4">
    <source>
        <dbReference type="ARBA" id="ARBA00022692"/>
    </source>
</evidence>
<dbReference type="InterPro" id="IPR012910">
    <property type="entry name" value="Plug_dom"/>
</dbReference>
<dbReference type="Proteomes" id="UP001156627">
    <property type="component" value="Unassembled WGS sequence"/>
</dbReference>
<accession>A0ABQ5X5W4</accession>
<dbReference type="InterPro" id="IPR000531">
    <property type="entry name" value="Beta-barrel_TonB"/>
</dbReference>
<protein>
    <submittedName>
        <fullName evidence="15">TonB-dependent receptor</fullName>
    </submittedName>
</protein>
<name>A0ABQ5X5W4_9GAMM</name>
<reference evidence="16" key="1">
    <citation type="journal article" date="2019" name="Int. J. Syst. Evol. Microbiol.">
        <title>The Global Catalogue of Microorganisms (GCM) 10K type strain sequencing project: providing services to taxonomists for standard genome sequencing and annotation.</title>
        <authorList>
            <consortium name="The Broad Institute Genomics Platform"/>
            <consortium name="The Broad Institute Genome Sequencing Center for Infectious Disease"/>
            <person name="Wu L."/>
            <person name="Ma J."/>
        </authorList>
    </citation>
    <scope>NUCLEOTIDE SEQUENCE [LARGE SCALE GENOMIC DNA]</scope>
    <source>
        <strain evidence="16">NBRC 111981</strain>
    </source>
</reference>
<dbReference type="EMBL" id="BSOA01000002">
    <property type="protein sequence ID" value="GLQ86589.1"/>
    <property type="molecule type" value="Genomic_DNA"/>
</dbReference>
<evidence type="ECO:0000259" key="13">
    <source>
        <dbReference type="Pfam" id="PF00593"/>
    </source>
</evidence>
<feature type="domain" description="TonB-dependent receptor plug" evidence="14">
    <location>
        <begin position="55"/>
        <end position="171"/>
    </location>
</feature>
<dbReference type="CDD" id="cd01347">
    <property type="entry name" value="ligand_gated_channel"/>
    <property type="match status" value="1"/>
</dbReference>
<dbReference type="InterPro" id="IPR010917">
    <property type="entry name" value="TonB_rcpt_CS"/>
</dbReference>
<evidence type="ECO:0000313" key="16">
    <source>
        <dbReference type="Proteomes" id="UP001156627"/>
    </source>
</evidence>
<dbReference type="InterPro" id="IPR036942">
    <property type="entry name" value="Beta-barrel_TonB_sf"/>
</dbReference>
<feature type="chain" id="PRO_5046141946" evidence="12">
    <location>
        <begin position="25"/>
        <end position="911"/>
    </location>
</feature>
<dbReference type="InterPro" id="IPR039426">
    <property type="entry name" value="TonB-dep_rcpt-like"/>
</dbReference>
<feature type="domain" description="TonB-dependent receptor-like beta-barrel" evidence="13">
    <location>
        <begin position="381"/>
        <end position="871"/>
    </location>
</feature>
<keyword evidence="3 9" id="KW-1134">Transmembrane beta strand</keyword>
<dbReference type="PROSITE" id="PS01156">
    <property type="entry name" value="TONB_DEPENDENT_REC_2"/>
    <property type="match status" value="1"/>
</dbReference>
<evidence type="ECO:0000256" key="3">
    <source>
        <dbReference type="ARBA" id="ARBA00022452"/>
    </source>
</evidence>
<keyword evidence="4 9" id="KW-0812">Transmembrane</keyword>
<dbReference type="PROSITE" id="PS52016">
    <property type="entry name" value="TONB_DEPENDENT_REC_3"/>
    <property type="match status" value="1"/>
</dbReference>
<feature type="signal peptide" evidence="12">
    <location>
        <begin position="1"/>
        <end position="24"/>
    </location>
</feature>
<proteinExistence type="inferred from homology"/>
<evidence type="ECO:0000256" key="11">
    <source>
        <dbReference type="RuleBase" id="RU003357"/>
    </source>
</evidence>
<keyword evidence="7 9" id="KW-0472">Membrane</keyword>
<sequence>MTRNKLALALAGLLFAPVAGTAFAQNAPAADQGQNTKQLQTITVTGSALPRVDTETPSPVTVISAQQIARSGFTTISDVVRSISADNSGSIPNAFTGGFAAGSSGVALRGLTVNSTLVLIDGQRAASYGLSDDGQRSFVDLNTIPIAAVERIEVLKDGASSLYGADAIAGVVNIILRPSFKGIEGTADIGNSQHGGGFTKKATFMIGGGDLEKDGHNAYVSVQYEKDNPIWTRQRGFPYNTDNLSSIGGPNPETPSNFTGSTVGSITNPATGLVQPLRGCTPNTTLVNNDPANPGSYCYQSLVNQYTQIQPSMEQGGIYGRFTVKLNDTTKAYISASYMQDKTLTVLTPEQIQNTIPVNTNNITLPVGNPSNPFAAPAPINYAFGDIPRGTNYTNHNMRLVGGVQGIIGDWNYNTTAVINHTSLDSNQFGYINYQALINSINNGSYNFANPSANSSAVRASLAPGYDKTSTSDLDSLDFNASRSLFDLPGGPAGLAVGASVRHEAQNDPTLNPNSEFEGLGNATTKGSRDVAGMYGELDLPLLESLEADVSGRFDHYSDVGNNFSPKIGLKWKPLDWVAIRGTYSKGFRAPSFAENGSSSAQGFVTKTPPASFGLLHGGDAYSTSPYAISEYTQANRSIKPEKASNFTFGVVVQPTSWLNASVDYYNIRKSNVITAPDFGSALNAYFANGGTVPGVTITPDLADPLHPAALARPALLTGEYINANSLKTTGVDVDVQGHWNFGSLKYISELQGTQIFQWKMTLPGGIVQSYVGTQGPFNLSSGAGTPRTKGSWSNTVMYGPVTVTGTLYYTSGYQETALDVGVGPGNCLALNGAGTAFLPASCHVGSFYDFDLTGSYDINEHIAVTASLMNAFDRKAPFDPANYAANNYNPTYSQSGAVGRFWNLGVKVKF</sequence>
<evidence type="ECO:0000256" key="12">
    <source>
        <dbReference type="SAM" id="SignalP"/>
    </source>
</evidence>
<dbReference type="RefSeq" id="WP_284329984.1">
    <property type="nucleotide sequence ID" value="NZ_BSOA01000002.1"/>
</dbReference>
<evidence type="ECO:0000256" key="10">
    <source>
        <dbReference type="PROSITE-ProRule" id="PRU10144"/>
    </source>
</evidence>
<keyword evidence="2 9" id="KW-0813">Transport</keyword>
<organism evidence="15 16">
    <name type="scientific">Dyella flagellata</name>
    <dbReference type="NCBI Taxonomy" id="1867833"/>
    <lineage>
        <taxon>Bacteria</taxon>
        <taxon>Pseudomonadati</taxon>
        <taxon>Pseudomonadota</taxon>
        <taxon>Gammaproteobacteria</taxon>
        <taxon>Lysobacterales</taxon>
        <taxon>Rhodanobacteraceae</taxon>
        <taxon>Dyella</taxon>
    </lineage>
</organism>
<evidence type="ECO:0000256" key="7">
    <source>
        <dbReference type="ARBA" id="ARBA00023136"/>
    </source>
</evidence>
<dbReference type="Pfam" id="PF07715">
    <property type="entry name" value="Plug"/>
    <property type="match status" value="1"/>
</dbReference>
<gene>
    <name evidence="15" type="primary">btuB_4</name>
    <name evidence="15" type="ORF">GCM10007898_01550</name>
</gene>
<evidence type="ECO:0000256" key="2">
    <source>
        <dbReference type="ARBA" id="ARBA00022448"/>
    </source>
</evidence>
<evidence type="ECO:0000313" key="15">
    <source>
        <dbReference type="EMBL" id="GLQ86589.1"/>
    </source>
</evidence>
<keyword evidence="15" id="KW-0675">Receptor</keyword>
<feature type="short sequence motif" description="TonB C-terminal box" evidence="10">
    <location>
        <begin position="894"/>
        <end position="911"/>
    </location>
</feature>